<dbReference type="InParanoid" id="K5W718"/>
<keyword evidence="1" id="KW-0812">Transmembrane</keyword>
<dbReference type="STRING" id="650164.K5W718"/>
<dbReference type="HOGENOM" id="CLU_082771_0_0_1"/>
<dbReference type="KEGG" id="pco:PHACADRAFT_258800"/>
<evidence type="ECO:0000313" key="3">
    <source>
        <dbReference type="EMBL" id="EKM54754.1"/>
    </source>
</evidence>
<keyword evidence="4" id="KW-1185">Reference proteome</keyword>
<dbReference type="RefSeq" id="XP_007397434.1">
    <property type="nucleotide sequence ID" value="XM_007397372.1"/>
</dbReference>
<protein>
    <recommendedName>
        <fullName evidence="5">Protein BIG1</fullName>
    </recommendedName>
</protein>
<reference evidence="3 4" key="1">
    <citation type="journal article" date="2012" name="BMC Genomics">
        <title>Comparative genomics of the white-rot fungi, Phanerochaete carnosa and P. chrysosporium, to elucidate the genetic basis of the distinct wood types they colonize.</title>
        <authorList>
            <person name="Suzuki H."/>
            <person name="MacDonald J."/>
            <person name="Syed K."/>
            <person name="Salamov A."/>
            <person name="Hori C."/>
            <person name="Aerts A."/>
            <person name="Henrissat B."/>
            <person name="Wiebenga A."/>
            <person name="vanKuyk P.A."/>
            <person name="Barry K."/>
            <person name="Lindquist E."/>
            <person name="LaButti K."/>
            <person name="Lapidus A."/>
            <person name="Lucas S."/>
            <person name="Coutinho P."/>
            <person name="Gong Y."/>
            <person name="Samejima M."/>
            <person name="Mahadevan R."/>
            <person name="Abou-Zaid M."/>
            <person name="de Vries R.P."/>
            <person name="Igarashi K."/>
            <person name="Yadav J.S."/>
            <person name="Grigoriev I.V."/>
            <person name="Master E.R."/>
        </authorList>
    </citation>
    <scope>NUCLEOTIDE SEQUENCE [LARGE SCALE GENOMIC DNA]</scope>
    <source>
        <strain evidence="3 4">HHB-10118-sp</strain>
    </source>
</reference>
<organism evidence="3 4">
    <name type="scientific">Phanerochaete carnosa (strain HHB-10118-sp)</name>
    <name type="common">White-rot fungus</name>
    <name type="synonym">Peniophora carnosa</name>
    <dbReference type="NCBI Taxonomy" id="650164"/>
    <lineage>
        <taxon>Eukaryota</taxon>
        <taxon>Fungi</taxon>
        <taxon>Dikarya</taxon>
        <taxon>Basidiomycota</taxon>
        <taxon>Agaricomycotina</taxon>
        <taxon>Agaricomycetes</taxon>
        <taxon>Polyporales</taxon>
        <taxon>Phanerochaetaceae</taxon>
        <taxon>Phanerochaete</taxon>
    </lineage>
</organism>
<keyword evidence="1" id="KW-0472">Membrane</keyword>
<dbReference type="OrthoDB" id="3233375at2759"/>
<keyword evidence="1" id="KW-1133">Transmembrane helix</keyword>
<sequence length="268" mass="29636">MRLSAFPLLLAGASLAQYATASPIRVVVVTSKEEISTDTRYDQGRPFVAEIVRPFAPLPEVITPHPGAGRHPCSKFKNKALTITNKFREAFGLPLIHSDSRPNNVDDESDGILRTLPFIGIPMEPIPVRPDNFRNKNDGTFNILPVPFQPGPGVIHVAPGRGMGHGRHRFQASFLHRVHRALMVLGPWEGRAVAFVLGCGIGVLLRMVWVMAILFARAFRSSRRSDDEDVHDVLVFEADAEEMLVPPPQYTDEKVALVVAEEKPEIKA</sequence>
<gene>
    <name evidence="3" type="ORF">PHACADRAFT_258800</name>
</gene>
<feature type="chain" id="PRO_5003889127" description="Protein BIG1" evidence="2">
    <location>
        <begin position="22"/>
        <end position="268"/>
    </location>
</feature>
<evidence type="ECO:0008006" key="5">
    <source>
        <dbReference type="Google" id="ProtNLM"/>
    </source>
</evidence>
<dbReference type="GeneID" id="18917216"/>
<feature type="signal peptide" evidence="2">
    <location>
        <begin position="1"/>
        <end position="21"/>
    </location>
</feature>
<dbReference type="EMBL" id="JH930473">
    <property type="protein sequence ID" value="EKM54754.1"/>
    <property type="molecule type" value="Genomic_DNA"/>
</dbReference>
<proteinExistence type="predicted"/>
<evidence type="ECO:0000256" key="2">
    <source>
        <dbReference type="SAM" id="SignalP"/>
    </source>
</evidence>
<dbReference type="AlphaFoldDB" id="K5W718"/>
<feature type="transmembrane region" description="Helical" evidence="1">
    <location>
        <begin position="192"/>
        <end position="216"/>
    </location>
</feature>
<accession>K5W718</accession>
<dbReference type="Proteomes" id="UP000008370">
    <property type="component" value="Unassembled WGS sequence"/>
</dbReference>
<keyword evidence="2" id="KW-0732">Signal</keyword>
<evidence type="ECO:0000313" key="4">
    <source>
        <dbReference type="Proteomes" id="UP000008370"/>
    </source>
</evidence>
<evidence type="ECO:0000256" key="1">
    <source>
        <dbReference type="SAM" id="Phobius"/>
    </source>
</evidence>
<name>K5W718_PHACS</name>